<keyword evidence="4" id="KW-0175">Coiled coil</keyword>
<evidence type="ECO:0000256" key="1">
    <source>
        <dbReference type="ARBA" id="ARBA00023015"/>
    </source>
</evidence>
<keyword evidence="3" id="KW-0804">Transcription</keyword>
<evidence type="ECO:0000256" key="3">
    <source>
        <dbReference type="ARBA" id="ARBA00023163"/>
    </source>
</evidence>
<dbReference type="Pfam" id="PF01047">
    <property type="entry name" value="MarR"/>
    <property type="match status" value="1"/>
</dbReference>
<dbReference type="SMART" id="SM00347">
    <property type="entry name" value="HTH_MARR"/>
    <property type="match status" value="1"/>
</dbReference>
<sequence>MDTLDRDLATVMAAFYFDNIKHFKHLFKDAVITPSQYKILSNIKKIQPCKMGDLSSVSYISFGSLTVMVNKLVEEGFVDRIPCKKDRRIIYVKLSEKGEQYLKESAEHFISLLEDKVRSLKEEDKQKLKELLSQVNELLKKVWV</sequence>
<evidence type="ECO:0000256" key="4">
    <source>
        <dbReference type="SAM" id="Coils"/>
    </source>
</evidence>
<dbReference type="PROSITE" id="PS50995">
    <property type="entry name" value="HTH_MARR_2"/>
    <property type="match status" value="1"/>
</dbReference>
<dbReference type="EMBL" id="FQVH01000021">
    <property type="protein sequence ID" value="SHF40547.1"/>
    <property type="molecule type" value="Genomic_DNA"/>
</dbReference>
<accession>A0A1M5BDZ9</accession>
<dbReference type="SUPFAM" id="SSF46785">
    <property type="entry name" value="Winged helix' DNA-binding domain"/>
    <property type="match status" value="1"/>
</dbReference>
<protein>
    <submittedName>
        <fullName evidence="6">DNA-binding transcriptional regulator, MarR family</fullName>
    </submittedName>
</protein>
<dbReference type="PANTHER" id="PTHR42756">
    <property type="entry name" value="TRANSCRIPTIONAL REGULATOR, MARR"/>
    <property type="match status" value="1"/>
</dbReference>
<dbReference type="InterPro" id="IPR000835">
    <property type="entry name" value="HTH_MarR-typ"/>
</dbReference>
<dbReference type="InterPro" id="IPR036390">
    <property type="entry name" value="WH_DNA-bd_sf"/>
</dbReference>
<feature type="domain" description="HTH marR-type" evidence="5">
    <location>
        <begin position="1"/>
        <end position="137"/>
    </location>
</feature>
<evidence type="ECO:0000313" key="6">
    <source>
        <dbReference type="EMBL" id="SHF40547.1"/>
    </source>
</evidence>
<dbReference type="OrthoDB" id="49580at2"/>
<keyword evidence="2 6" id="KW-0238">DNA-binding</keyword>
<proteinExistence type="predicted"/>
<feature type="coiled-coil region" evidence="4">
    <location>
        <begin position="103"/>
        <end position="141"/>
    </location>
</feature>
<dbReference type="RefSeq" id="WP_073344444.1">
    <property type="nucleotide sequence ID" value="NZ_FQVH01000021.1"/>
</dbReference>
<dbReference type="PANTHER" id="PTHR42756:SF1">
    <property type="entry name" value="TRANSCRIPTIONAL REPRESSOR OF EMRAB OPERON"/>
    <property type="match status" value="1"/>
</dbReference>
<dbReference type="GO" id="GO:0003700">
    <property type="term" value="F:DNA-binding transcription factor activity"/>
    <property type="evidence" value="ECO:0007669"/>
    <property type="project" value="InterPro"/>
</dbReference>
<reference evidence="6 7" key="1">
    <citation type="submission" date="2016-11" db="EMBL/GenBank/DDBJ databases">
        <authorList>
            <person name="Jaros S."/>
            <person name="Januszkiewicz K."/>
            <person name="Wedrychowicz H."/>
        </authorList>
    </citation>
    <scope>NUCLEOTIDE SEQUENCE [LARGE SCALE GENOMIC DNA]</scope>
    <source>
        <strain evidence="6 7">DSM 17918</strain>
    </source>
</reference>
<dbReference type="InterPro" id="IPR036388">
    <property type="entry name" value="WH-like_DNA-bd_sf"/>
</dbReference>
<name>A0A1M5BDZ9_9THEO</name>
<dbReference type="STRING" id="1121256.SAMN02746089_01852"/>
<evidence type="ECO:0000259" key="5">
    <source>
        <dbReference type="PROSITE" id="PS50995"/>
    </source>
</evidence>
<keyword evidence="7" id="KW-1185">Reference proteome</keyword>
<dbReference type="Gene3D" id="1.10.10.10">
    <property type="entry name" value="Winged helix-like DNA-binding domain superfamily/Winged helix DNA-binding domain"/>
    <property type="match status" value="1"/>
</dbReference>
<evidence type="ECO:0000313" key="7">
    <source>
        <dbReference type="Proteomes" id="UP000184088"/>
    </source>
</evidence>
<dbReference type="GO" id="GO:0003677">
    <property type="term" value="F:DNA binding"/>
    <property type="evidence" value="ECO:0007669"/>
    <property type="project" value="UniProtKB-KW"/>
</dbReference>
<dbReference type="Proteomes" id="UP000184088">
    <property type="component" value="Unassembled WGS sequence"/>
</dbReference>
<dbReference type="AlphaFoldDB" id="A0A1M5BDZ9"/>
<keyword evidence="1" id="KW-0805">Transcription regulation</keyword>
<evidence type="ECO:0000256" key="2">
    <source>
        <dbReference type="ARBA" id="ARBA00023125"/>
    </source>
</evidence>
<organism evidence="6 7">
    <name type="scientific">Caldanaerobius fijiensis DSM 17918</name>
    <dbReference type="NCBI Taxonomy" id="1121256"/>
    <lineage>
        <taxon>Bacteria</taxon>
        <taxon>Bacillati</taxon>
        <taxon>Bacillota</taxon>
        <taxon>Clostridia</taxon>
        <taxon>Thermoanaerobacterales</taxon>
        <taxon>Thermoanaerobacteraceae</taxon>
        <taxon>Caldanaerobius</taxon>
    </lineage>
</organism>
<gene>
    <name evidence="6" type="ORF">SAMN02746089_01852</name>
</gene>
<dbReference type="PRINTS" id="PR00598">
    <property type="entry name" value="HTHMARR"/>
</dbReference>